<feature type="signal peptide" evidence="24">
    <location>
        <begin position="1"/>
        <end position="27"/>
    </location>
</feature>
<dbReference type="Pfam" id="PF00041">
    <property type="entry name" value="fn3"/>
    <property type="match status" value="3"/>
</dbReference>
<sequence length="1436" mass="156834">MITMGWIRGPCLLLFALIIAQYSRTNGEEIVIINSTPLVTGAVTRLVCLDASGQLSADELSVQKVLPADEGLPVPAAPSLVDPGHLVADWNASWADSRYGVYSCHGLDEAHKVMTVKINRDARIKPEHFTMTASPGDNITITMQITTRTRTPDYLIWAHDELPLPYNATRFGFYDRYSIPAVGQEDAGIYQAYPPDDHTQGGYMRLIVRGCPAERWGTGCTNECPTCSNGGECDDVTGVCVCPPGFHGDTCEIGCGANQYGPSCEFECTADSCQYMQFCLPDPYGCSCATGLAGLACDEACPDGHYGAGCLQTCHCENGGICDRYVGCRCVGNWTGPTCEIKNCPDGTIYGSLCADSGECQNGGTCDPCLGCLCTEDLAGPTCQEKAFYFTTSHDVATVDETRVQLICGCTSAVPANQCPAFEIERFNPSNMIGMGEDYSFPTSTSLGLSFTPVGSIGNWNFRCRPVDFRGQDTSLTLKVNVTGDPPRIMEFRLAEVVNLDQRAKFHCRVEGLSYQDVNVTLVTPSKHVIESGEPVGPTSSPTFLFSIPGVTKGDEGTYHCIADGITGSDQQECSLEVFIQPVPVNSPIIVDTNSRAVEINLNIDEYTGDGPIQGVELQYTRAGGDAWTPMTVPINEASSAVVPNLVHNQDYEVRVVIWRRGSGGRGTTVPTTSLTTTCSSPTTEFWLRLTTPIEEWSSIELIWSQMRDIVDELSGFRIEYRKTGGSTMTVEIPDAGTRTHKLTGLPANTHYTVIVTPFSCGGDSVSVQSSATTRQGPPGPVGNLQLIVKSSDRITASWRIPEETRGVIQSYSIRVFEKVDGVVSDTALLDRRSDNTVFQIFDLKPYTSYVVEVYATTKYPPEGEISRKEVTTKETAPSGPPSTPSVIGQTMDTRMSFAWRPPPVDQRNGVIIVYEWNVMYVTTGDVYQSDVENVTETLATLTNLIPNRRYTFKVRAFTLEGPGPFTPSISHKTLTTEEAAKYLTTPPIAITARGNPDLPNETGGRTGPSISENKASGGISSNTVLALGLVCVSIIIIVAIVFGGWMYKKRKTAGSVEFVASIAGSEIGTYRFNEMWPDSSPLSPLQMTTTKNSRGLMLGAMASPPGSPLPPIDYWRIPLDCLTLENFVIAEGNFGQVMKATVKKDGGVIEVAVKTLKDGTSEADRKDFMGELEIMCKVGTHPNIVNLVGACEHQGILYVATEYARYGNLLNFLRSSRTIEADSPFPSSPTSRFKVNVSTSLTAEQILGFAADVALGMQHLAQKGCVHRDLAARNILVCDNYVCKVTDFGLSRSDEVYVKTTAGRLPVRWMAIESLTYSVYTTKSDVWSFGVLLWEICTLGGTPYPGMTCAELYERLPLGFRMEKPLNCEDEVYNIMRHCWRDRPHDRPTFDQLYTVLSGLVKAKQPYVNLDKLENDLQFSELNSDEDFKHDSWAM</sequence>
<evidence type="ECO:0000256" key="22">
    <source>
        <dbReference type="SAM" id="MobiDB-lite"/>
    </source>
</evidence>
<evidence type="ECO:0000259" key="28">
    <source>
        <dbReference type="PROSITE" id="PS50853"/>
    </source>
</evidence>
<dbReference type="FunFam" id="2.170.300.10:FF:000003">
    <property type="entry name" value="tyrosine-protein kinase receptor Tie-1 isoform X1"/>
    <property type="match status" value="1"/>
</dbReference>
<dbReference type="SMART" id="SM00060">
    <property type="entry name" value="FN3"/>
    <property type="match status" value="4"/>
</dbReference>
<dbReference type="FunFam" id="3.30.200.20:FF:000113">
    <property type="entry name" value="Putative tyrosine-protein kinase receptor Tie-1"/>
    <property type="match status" value="1"/>
</dbReference>
<dbReference type="InterPro" id="IPR050122">
    <property type="entry name" value="RTK"/>
</dbReference>
<dbReference type="SUPFAM" id="SSF56112">
    <property type="entry name" value="Protein kinase-like (PK-like)"/>
    <property type="match status" value="1"/>
</dbReference>
<dbReference type="PROSITE" id="PS50011">
    <property type="entry name" value="PROTEIN_KINASE_DOM"/>
    <property type="match status" value="1"/>
</dbReference>
<dbReference type="PRINTS" id="PR00109">
    <property type="entry name" value="TYRKINASE"/>
</dbReference>
<evidence type="ECO:0000259" key="27">
    <source>
        <dbReference type="PROSITE" id="PS50835"/>
    </source>
</evidence>
<dbReference type="RefSeq" id="NP_001182223.1">
    <property type="nucleotide sequence ID" value="NM_001195294.1"/>
</dbReference>
<dbReference type="OrthoDB" id="4062651at2759"/>
<feature type="domain" description="Protein kinase" evidence="25">
    <location>
        <begin position="1124"/>
        <end position="1409"/>
    </location>
</feature>
<dbReference type="CDD" id="cd00063">
    <property type="entry name" value="FN3"/>
    <property type="match status" value="4"/>
</dbReference>
<keyword evidence="20" id="KW-0393">Immunoglobulin domain</keyword>
<comment type="caution">
    <text evidence="21">Lacks conserved residue(s) required for the propagation of feature annotation.</text>
</comment>
<dbReference type="PANTHER" id="PTHR24416:SF613">
    <property type="entry name" value="RECEPTOR PROTEIN-TYROSINE KINASE"/>
    <property type="match status" value="1"/>
</dbReference>
<evidence type="ECO:0000259" key="25">
    <source>
        <dbReference type="PROSITE" id="PS50011"/>
    </source>
</evidence>
<keyword evidence="19" id="KW-0325">Glycoprotein</keyword>
<dbReference type="Gene3D" id="2.60.40.10">
    <property type="entry name" value="Immunoglobulins"/>
    <property type="match status" value="6"/>
</dbReference>
<keyword evidence="15 23" id="KW-0472">Membrane</keyword>
<feature type="region of interest" description="Disordered" evidence="22">
    <location>
        <begin position="994"/>
        <end position="1015"/>
    </location>
</feature>
<dbReference type="GO" id="GO:0005524">
    <property type="term" value="F:ATP binding"/>
    <property type="evidence" value="ECO:0007669"/>
    <property type="project" value="UniProtKB-KW"/>
</dbReference>
<organism evidence="29">
    <name type="scientific">Strongylocentrotus purpuratus</name>
    <name type="common">Purple sea urchin</name>
    <dbReference type="NCBI Taxonomy" id="7668"/>
    <lineage>
        <taxon>Eukaryota</taxon>
        <taxon>Metazoa</taxon>
        <taxon>Echinodermata</taxon>
        <taxon>Eleutherozoa</taxon>
        <taxon>Echinozoa</taxon>
        <taxon>Echinoidea</taxon>
        <taxon>Euechinoidea</taxon>
        <taxon>Echinacea</taxon>
        <taxon>Camarodonta</taxon>
        <taxon>Echinidea</taxon>
        <taxon>Strongylocentrotidae</taxon>
        <taxon>Strongylocentrotus</taxon>
    </lineage>
</organism>
<keyword evidence="7" id="KW-0808">Transferase</keyword>
<keyword evidence="4" id="KW-1003">Cell membrane</keyword>
<dbReference type="Pfam" id="PF07679">
    <property type="entry name" value="I-set"/>
    <property type="match status" value="1"/>
</dbReference>
<dbReference type="CDD" id="cd00054">
    <property type="entry name" value="EGF_CA"/>
    <property type="match status" value="1"/>
</dbReference>
<dbReference type="SMART" id="SM00219">
    <property type="entry name" value="TyrKc"/>
    <property type="match status" value="1"/>
</dbReference>
<keyword evidence="8 23" id="KW-0812">Transmembrane</keyword>
<dbReference type="InterPro" id="IPR020635">
    <property type="entry name" value="Tyr_kinase_cat_dom"/>
</dbReference>
<feature type="disulfide bond" evidence="21">
    <location>
        <begin position="242"/>
        <end position="251"/>
    </location>
</feature>
<evidence type="ECO:0000256" key="9">
    <source>
        <dbReference type="ARBA" id="ARBA00022729"/>
    </source>
</evidence>
<dbReference type="CTD" id="592402"/>
<feature type="domain" description="EGF-like" evidence="26">
    <location>
        <begin position="221"/>
        <end position="252"/>
    </location>
</feature>
<dbReference type="InterPro" id="IPR036116">
    <property type="entry name" value="FN3_sf"/>
</dbReference>
<dbReference type="PROSITE" id="PS50853">
    <property type="entry name" value="FN3"/>
    <property type="match status" value="4"/>
</dbReference>
<dbReference type="SMART" id="SM00409">
    <property type="entry name" value="IG"/>
    <property type="match status" value="2"/>
</dbReference>
<evidence type="ECO:0000256" key="4">
    <source>
        <dbReference type="ARBA" id="ARBA00022475"/>
    </source>
</evidence>
<evidence type="ECO:0000256" key="19">
    <source>
        <dbReference type="ARBA" id="ARBA00023180"/>
    </source>
</evidence>
<dbReference type="PANTHER" id="PTHR24416">
    <property type="entry name" value="TYROSINE-PROTEIN KINASE RECEPTOR"/>
    <property type="match status" value="1"/>
</dbReference>
<gene>
    <name evidence="29" type="primary">TIE1/2</name>
</gene>
<keyword evidence="14 23" id="KW-1133">Transmembrane helix</keyword>
<dbReference type="InterPro" id="IPR013098">
    <property type="entry name" value="Ig_I-set"/>
</dbReference>
<dbReference type="FunFam" id="1.10.510.10:FF:000123">
    <property type="entry name" value="Tyrosine-protein kinase receptor Tie-1"/>
    <property type="match status" value="1"/>
</dbReference>
<evidence type="ECO:0000256" key="8">
    <source>
        <dbReference type="ARBA" id="ARBA00022692"/>
    </source>
</evidence>
<dbReference type="PROSITE" id="PS00109">
    <property type="entry name" value="PROTEIN_KINASE_TYR"/>
    <property type="match status" value="1"/>
</dbReference>
<evidence type="ECO:0000256" key="12">
    <source>
        <dbReference type="ARBA" id="ARBA00022777"/>
    </source>
</evidence>
<dbReference type="GeneID" id="592402"/>
<keyword evidence="18 29" id="KW-0675">Receptor</keyword>
<feature type="chain" id="PRO_5003158858" description="receptor protein-tyrosine kinase" evidence="24">
    <location>
        <begin position="28"/>
        <end position="1436"/>
    </location>
</feature>
<dbReference type="GO" id="GO:0004714">
    <property type="term" value="F:transmembrane receptor protein tyrosine kinase activity"/>
    <property type="evidence" value="ECO:0007669"/>
    <property type="project" value="UniProtKB-EC"/>
</dbReference>
<evidence type="ECO:0000256" key="3">
    <source>
        <dbReference type="ARBA" id="ARBA00011902"/>
    </source>
</evidence>
<dbReference type="InterPro" id="IPR001245">
    <property type="entry name" value="Ser-Thr/Tyr_kinase_cat_dom"/>
</dbReference>
<dbReference type="Gene3D" id="3.30.200.20">
    <property type="entry name" value="Phosphorylase Kinase, domain 1"/>
    <property type="match status" value="1"/>
</dbReference>
<dbReference type="InterPro" id="IPR000742">
    <property type="entry name" value="EGF"/>
</dbReference>
<evidence type="ECO:0000256" key="24">
    <source>
        <dbReference type="SAM" id="SignalP"/>
    </source>
</evidence>
<feature type="domain" description="Fibronectin type-III" evidence="28">
    <location>
        <begin position="781"/>
        <end position="879"/>
    </location>
</feature>
<keyword evidence="13" id="KW-0067">ATP-binding</keyword>
<dbReference type="InterPro" id="IPR003599">
    <property type="entry name" value="Ig_sub"/>
</dbReference>
<evidence type="ECO:0000256" key="16">
    <source>
        <dbReference type="ARBA" id="ARBA00023137"/>
    </source>
</evidence>
<dbReference type="InterPro" id="IPR011009">
    <property type="entry name" value="Kinase-like_dom_sf"/>
</dbReference>
<dbReference type="HOGENOM" id="CLU_259738_0_0_1"/>
<dbReference type="Pfam" id="PF07974">
    <property type="entry name" value="EGF_2"/>
    <property type="match status" value="1"/>
</dbReference>
<dbReference type="GO" id="GO:0005886">
    <property type="term" value="C:plasma membrane"/>
    <property type="evidence" value="ECO:0007669"/>
    <property type="project" value="UniProtKB-SubCell"/>
</dbReference>
<dbReference type="PROSITE" id="PS50835">
    <property type="entry name" value="IG_LIKE"/>
    <property type="match status" value="1"/>
</dbReference>
<comment type="subcellular location">
    <subcellularLocation>
        <location evidence="1">Cell membrane</location>
        <topology evidence="1">Single-pass type I membrane protein</topology>
    </subcellularLocation>
</comment>
<keyword evidence="16" id="KW-0829">Tyrosine-protein kinase</keyword>
<evidence type="ECO:0000256" key="17">
    <source>
        <dbReference type="ARBA" id="ARBA00023157"/>
    </source>
</evidence>
<feature type="domain" description="Fibronectin type-III" evidence="28">
    <location>
        <begin position="682"/>
        <end position="780"/>
    </location>
</feature>
<evidence type="ECO:0000256" key="21">
    <source>
        <dbReference type="PROSITE-ProRule" id="PRU00076"/>
    </source>
</evidence>
<keyword evidence="6" id="KW-0597">Phosphoprotein</keyword>
<keyword evidence="10" id="KW-0677">Repeat</keyword>
<feature type="domain" description="Ig-like" evidence="27">
    <location>
        <begin position="487"/>
        <end position="577"/>
    </location>
</feature>
<keyword evidence="12 29" id="KW-0418">Kinase</keyword>
<dbReference type="InterPro" id="IPR007110">
    <property type="entry name" value="Ig-like_dom"/>
</dbReference>
<dbReference type="PROSITE" id="PS00022">
    <property type="entry name" value="EGF_1"/>
    <property type="match status" value="3"/>
</dbReference>
<feature type="domain" description="Fibronectin type-III" evidence="28">
    <location>
        <begin position="584"/>
        <end position="681"/>
    </location>
</feature>
<evidence type="ECO:0000256" key="13">
    <source>
        <dbReference type="ARBA" id="ARBA00022840"/>
    </source>
</evidence>
<feature type="region of interest" description="Disordered" evidence="22">
    <location>
        <begin position="865"/>
        <end position="889"/>
    </location>
</feature>
<keyword evidence="11" id="KW-0547">Nucleotide-binding</keyword>
<keyword evidence="9 24" id="KW-0732">Signal</keyword>
<evidence type="ECO:0000256" key="20">
    <source>
        <dbReference type="ARBA" id="ARBA00023319"/>
    </source>
</evidence>
<feature type="domain" description="Fibronectin type-III" evidence="28">
    <location>
        <begin position="881"/>
        <end position="980"/>
    </location>
</feature>
<evidence type="ECO:0000256" key="18">
    <source>
        <dbReference type="ARBA" id="ARBA00023170"/>
    </source>
</evidence>
<dbReference type="InterPro" id="IPR013783">
    <property type="entry name" value="Ig-like_fold"/>
</dbReference>
<dbReference type="InterPro" id="IPR003961">
    <property type="entry name" value="FN3_dom"/>
</dbReference>
<keyword evidence="17 21" id="KW-1015">Disulfide bond</keyword>
<feature type="transmembrane region" description="Helical" evidence="23">
    <location>
        <begin position="1025"/>
        <end position="1048"/>
    </location>
</feature>
<evidence type="ECO:0000256" key="23">
    <source>
        <dbReference type="SAM" id="Phobius"/>
    </source>
</evidence>
<evidence type="ECO:0000313" key="29">
    <source>
        <dbReference type="EMBL" id="ADK47389.1"/>
    </source>
</evidence>
<evidence type="ECO:0000256" key="15">
    <source>
        <dbReference type="ARBA" id="ARBA00023136"/>
    </source>
</evidence>
<dbReference type="InterPro" id="IPR013111">
    <property type="entry name" value="EGF_extracell"/>
</dbReference>
<evidence type="ECO:0000256" key="10">
    <source>
        <dbReference type="ARBA" id="ARBA00022737"/>
    </source>
</evidence>
<dbReference type="Pfam" id="PF07714">
    <property type="entry name" value="PK_Tyr_Ser-Thr"/>
    <property type="match status" value="1"/>
</dbReference>
<evidence type="ECO:0000256" key="5">
    <source>
        <dbReference type="ARBA" id="ARBA00022536"/>
    </source>
</evidence>
<dbReference type="InterPro" id="IPR036179">
    <property type="entry name" value="Ig-like_dom_sf"/>
</dbReference>
<dbReference type="SUPFAM" id="SSF49265">
    <property type="entry name" value="Fibronectin type III"/>
    <property type="match status" value="3"/>
</dbReference>
<name>E2DEJ3_STRPU</name>
<protein>
    <recommendedName>
        <fullName evidence="3">receptor protein-tyrosine kinase</fullName>
        <ecNumber evidence="3">2.7.10.1</ecNumber>
    </recommendedName>
</protein>
<evidence type="ECO:0000259" key="26">
    <source>
        <dbReference type="PROSITE" id="PS50026"/>
    </source>
</evidence>
<reference evidence="29" key="1">
    <citation type="journal article" date="2010" name="Dev. Comp. Immunol.">
        <title>SpTie1/2 is expressed in coelomocytes, axial organ and embryos of the sea urchin Strongylocentrotus purpuratus, and is an orthologue of vertebrate Tie1 and Tie2.</title>
        <authorList>
            <person name="Stevens M.E."/>
            <person name="Dhillon J."/>
            <person name="Miller C.A."/>
            <person name="Messier-Solek C."/>
            <person name="Majeske A.J."/>
            <person name="Zuelke D."/>
            <person name="Rast J.P."/>
            <person name="Smith L.C."/>
        </authorList>
    </citation>
    <scope>NUCLEOTIDE SEQUENCE</scope>
</reference>
<evidence type="ECO:0000256" key="11">
    <source>
        <dbReference type="ARBA" id="ARBA00022741"/>
    </source>
</evidence>
<accession>E2DEJ3</accession>
<dbReference type="InterPro" id="IPR000719">
    <property type="entry name" value="Prot_kinase_dom"/>
</dbReference>
<comment type="similarity">
    <text evidence="2">Belongs to the protein kinase superfamily. CAMK Ser/Thr protein kinase family.</text>
</comment>
<dbReference type="PROSITE" id="PS50026">
    <property type="entry name" value="EGF_3"/>
    <property type="match status" value="1"/>
</dbReference>
<evidence type="ECO:0000256" key="14">
    <source>
        <dbReference type="ARBA" id="ARBA00022989"/>
    </source>
</evidence>
<evidence type="ECO:0000256" key="2">
    <source>
        <dbReference type="ARBA" id="ARBA00006692"/>
    </source>
</evidence>
<dbReference type="Gene3D" id="2.170.300.10">
    <property type="entry name" value="Tie2 ligand-binding domain superfamily"/>
    <property type="match status" value="1"/>
</dbReference>
<evidence type="ECO:0000256" key="7">
    <source>
        <dbReference type="ARBA" id="ARBA00022679"/>
    </source>
</evidence>
<proteinExistence type="evidence at transcript level"/>
<evidence type="ECO:0000256" key="6">
    <source>
        <dbReference type="ARBA" id="ARBA00022553"/>
    </source>
</evidence>
<dbReference type="EMBL" id="GQ979611">
    <property type="protein sequence ID" value="ADK47389.1"/>
    <property type="molecule type" value="mRNA"/>
</dbReference>
<dbReference type="InterPro" id="IPR008266">
    <property type="entry name" value="Tyr_kinase_AS"/>
</dbReference>
<keyword evidence="5 21" id="KW-0245">EGF-like domain</keyword>
<dbReference type="SUPFAM" id="SSF48726">
    <property type="entry name" value="Immunoglobulin"/>
    <property type="match status" value="1"/>
</dbReference>
<evidence type="ECO:0000256" key="1">
    <source>
        <dbReference type="ARBA" id="ARBA00004251"/>
    </source>
</evidence>
<dbReference type="SMART" id="SM00181">
    <property type="entry name" value="EGF"/>
    <property type="match status" value="4"/>
</dbReference>
<dbReference type="EC" id="2.7.10.1" evidence="3"/>
<dbReference type="Gene3D" id="1.10.510.10">
    <property type="entry name" value="Transferase(Phosphotransferase) domain 1"/>
    <property type="match status" value="1"/>
</dbReference>